<dbReference type="InterPro" id="IPR006050">
    <property type="entry name" value="DNA_photolyase_N"/>
</dbReference>
<organism evidence="8 9">
    <name type="scientific">Candidatus Corynebacterium gallistercoris</name>
    <dbReference type="NCBI Taxonomy" id="2838530"/>
    <lineage>
        <taxon>Bacteria</taxon>
        <taxon>Bacillati</taxon>
        <taxon>Actinomycetota</taxon>
        <taxon>Actinomycetes</taxon>
        <taxon>Mycobacteriales</taxon>
        <taxon>Corynebacteriaceae</taxon>
        <taxon>Corynebacterium</taxon>
    </lineage>
</organism>
<dbReference type="Gene3D" id="1.10.579.10">
    <property type="entry name" value="DNA Cyclobutane Dipyrimidine Photolyase, subunit A, domain 3"/>
    <property type="match status" value="1"/>
</dbReference>
<evidence type="ECO:0000256" key="3">
    <source>
        <dbReference type="PIRSR" id="PIRSR602081-1"/>
    </source>
</evidence>
<sequence length="504" mass="56409">MNRETTPPHALMWFRDDLRLQDNQALTWLSDWCRGQAGEPEGRGPGEKSPQKPTLLALFIHEDPAATGIRAPGQAAHFWQQRSLASLREALVDHGVPLIEAHGDPTVIIPDLVARNNIQAVAWNRRYHQPAIAVDAQVKNALASQDTQATQDTQISQANHTPPEVHSFPGYLLTEPWAVTTTTGTPYKVFTPFGKAAFQYVQEHFADPLPALRLPGPGVNHHIEMGEWGGGGGVANKEEPTWAAAMLNHHEPGEQGAQLRLNALDLRGYTEQRDFPAYEATSNLSAHLRFGEVSPAQVWARAADIAEEHPEQAEEVDAFLRQLLWRDFAWHRLYHLPNLATDNVRQQFNNFPWAWPDSNPQAAADVRAWQRGQTGIAIVDAGMRELWATGTMHNRVRMIVGSLLTKNLGVHWRVGEEWFWDTLVDADHASNPFNWQWVAGCGDDASPYFRIFNPVTQQKRFDPDGHYVARWVPEGARNSAPIVDLKQSRAAALEAYELMKATAP</sequence>
<reference evidence="8" key="1">
    <citation type="journal article" date="2021" name="PeerJ">
        <title>Extensive microbial diversity within the chicken gut microbiome revealed by metagenomics and culture.</title>
        <authorList>
            <person name="Gilroy R."/>
            <person name="Ravi A."/>
            <person name="Getino M."/>
            <person name="Pursley I."/>
            <person name="Horton D.L."/>
            <person name="Alikhan N.F."/>
            <person name="Baker D."/>
            <person name="Gharbi K."/>
            <person name="Hall N."/>
            <person name="Watson M."/>
            <person name="Adriaenssens E.M."/>
            <person name="Foster-Nyarko E."/>
            <person name="Jarju S."/>
            <person name="Secka A."/>
            <person name="Antonio M."/>
            <person name="Oren A."/>
            <person name="Chaudhuri R.R."/>
            <person name="La Ragione R."/>
            <person name="Hildebrand F."/>
            <person name="Pallen M.J."/>
        </authorList>
    </citation>
    <scope>NUCLEOTIDE SEQUENCE</scope>
    <source>
        <strain evidence="8">4376</strain>
    </source>
</reference>
<dbReference type="Gene3D" id="3.40.50.620">
    <property type="entry name" value="HUPs"/>
    <property type="match status" value="1"/>
</dbReference>
<accession>A0A9D1RYI6</accession>
<reference evidence="8" key="2">
    <citation type="submission" date="2021-04" db="EMBL/GenBank/DDBJ databases">
        <authorList>
            <person name="Gilroy R."/>
        </authorList>
    </citation>
    <scope>NUCLEOTIDE SEQUENCE</scope>
    <source>
        <strain evidence="8">4376</strain>
    </source>
</reference>
<feature type="compositionally biased region" description="Low complexity" evidence="6">
    <location>
        <begin position="144"/>
        <end position="158"/>
    </location>
</feature>
<feature type="binding site" evidence="3">
    <location>
        <begin position="425"/>
        <end position="427"/>
    </location>
    <ligand>
        <name>FAD</name>
        <dbReference type="ChEBI" id="CHEBI:57692"/>
    </ligand>
</feature>
<feature type="binding site" evidence="3">
    <location>
        <position position="319"/>
    </location>
    <ligand>
        <name>FAD</name>
        <dbReference type="ChEBI" id="CHEBI:57692"/>
    </ligand>
</feature>
<proteinExistence type="inferred from homology"/>
<dbReference type="InterPro" id="IPR036134">
    <property type="entry name" value="Crypto/Photolyase_FAD-like_sf"/>
</dbReference>
<evidence type="ECO:0000313" key="9">
    <source>
        <dbReference type="Proteomes" id="UP000824189"/>
    </source>
</evidence>
<dbReference type="InterPro" id="IPR002081">
    <property type="entry name" value="Cryptochrome/DNA_photolyase_1"/>
</dbReference>
<dbReference type="Pfam" id="PF03441">
    <property type="entry name" value="FAD_binding_7"/>
    <property type="match status" value="1"/>
</dbReference>
<evidence type="ECO:0000256" key="1">
    <source>
        <dbReference type="ARBA" id="ARBA00022630"/>
    </source>
</evidence>
<evidence type="ECO:0000256" key="6">
    <source>
        <dbReference type="SAM" id="MobiDB-lite"/>
    </source>
</evidence>
<dbReference type="PANTHER" id="PTHR11455">
    <property type="entry name" value="CRYPTOCHROME"/>
    <property type="match status" value="1"/>
</dbReference>
<dbReference type="InterPro" id="IPR036155">
    <property type="entry name" value="Crypto/Photolyase_N_sf"/>
</dbReference>
<dbReference type="PRINTS" id="PR00147">
    <property type="entry name" value="DNAPHOTLYASE"/>
</dbReference>
<feature type="site" description="Electron transfer via tryptophanyl radical" evidence="4">
    <location>
        <position position="435"/>
    </location>
</feature>
<dbReference type="InterPro" id="IPR005101">
    <property type="entry name" value="Cryptochr/Photolyase_FAD-bd"/>
</dbReference>
<comment type="similarity">
    <text evidence="5">Belongs to the DNA photolyase family.</text>
</comment>
<feature type="region of interest" description="Disordered" evidence="6">
    <location>
        <begin position="144"/>
        <end position="167"/>
    </location>
</feature>
<dbReference type="Gene3D" id="1.25.40.80">
    <property type="match status" value="1"/>
</dbReference>
<dbReference type="InterPro" id="IPR014729">
    <property type="entry name" value="Rossmann-like_a/b/a_fold"/>
</dbReference>
<dbReference type="Pfam" id="PF00875">
    <property type="entry name" value="DNA_photolyase"/>
    <property type="match status" value="1"/>
</dbReference>
<evidence type="ECO:0000256" key="4">
    <source>
        <dbReference type="PIRSR" id="PIRSR602081-2"/>
    </source>
</evidence>
<evidence type="ECO:0000256" key="2">
    <source>
        <dbReference type="ARBA" id="ARBA00022827"/>
    </source>
</evidence>
<feature type="binding site" evidence="3">
    <location>
        <position position="269"/>
    </location>
    <ligand>
        <name>FAD</name>
        <dbReference type="ChEBI" id="CHEBI:57692"/>
    </ligand>
</feature>
<keyword evidence="1 3" id="KW-0285">Flavoprotein</keyword>
<dbReference type="SUPFAM" id="SSF48173">
    <property type="entry name" value="Cryptochrome/photolyase FAD-binding domain"/>
    <property type="match status" value="1"/>
</dbReference>
<keyword evidence="2 3" id="KW-0274">FAD</keyword>
<protein>
    <submittedName>
        <fullName evidence="8">DNA photolyase family protein</fullName>
    </submittedName>
</protein>
<dbReference type="AlphaFoldDB" id="A0A9D1RYI6"/>
<dbReference type="PROSITE" id="PS51645">
    <property type="entry name" value="PHR_CRY_ALPHA_BETA"/>
    <property type="match status" value="1"/>
</dbReference>
<dbReference type="GO" id="GO:0003904">
    <property type="term" value="F:deoxyribodipyrimidine photo-lyase activity"/>
    <property type="evidence" value="ECO:0007669"/>
    <property type="project" value="TreeGrafter"/>
</dbReference>
<keyword evidence="5" id="KW-0157">Chromophore</keyword>
<feature type="site" description="Electron transfer via tryptophanyl radical" evidence="4">
    <location>
        <position position="353"/>
    </location>
</feature>
<feature type="binding site" evidence="3">
    <location>
        <begin position="281"/>
        <end position="285"/>
    </location>
    <ligand>
        <name>FAD</name>
        <dbReference type="ChEBI" id="CHEBI:57692"/>
    </ligand>
</feature>
<evidence type="ECO:0000256" key="5">
    <source>
        <dbReference type="RuleBase" id="RU004182"/>
    </source>
</evidence>
<feature type="site" description="Electron transfer via tryptophanyl radical" evidence="4">
    <location>
        <position position="412"/>
    </location>
</feature>
<gene>
    <name evidence="8" type="ORF">H9867_00970</name>
</gene>
<dbReference type="PANTHER" id="PTHR11455:SF9">
    <property type="entry name" value="CRYPTOCHROME CIRCADIAN CLOCK 5 ISOFORM X1"/>
    <property type="match status" value="1"/>
</dbReference>
<comment type="cofactor">
    <cofactor evidence="3">
        <name>FAD</name>
        <dbReference type="ChEBI" id="CHEBI:57692"/>
    </cofactor>
    <text evidence="3">Binds 1 FAD per subunit.</text>
</comment>
<dbReference type="EMBL" id="DXFZ01000010">
    <property type="protein sequence ID" value="HIW95051.1"/>
    <property type="molecule type" value="Genomic_DNA"/>
</dbReference>
<dbReference type="GO" id="GO:0071949">
    <property type="term" value="F:FAD binding"/>
    <property type="evidence" value="ECO:0007669"/>
    <property type="project" value="TreeGrafter"/>
</dbReference>
<feature type="domain" description="Photolyase/cryptochrome alpha/beta" evidence="7">
    <location>
        <begin position="8"/>
        <end position="173"/>
    </location>
</feature>
<dbReference type="GO" id="GO:0003677">
    <property type="term" value="F:DNA binding"/>
    <property type="evidence" value="ECO:0007669"/>
    <property type="project" value="TreeGrafter"/>
</dbReference>
<dbReference type="SUPFAM" id="SSF52425">
    <property type="entry name" value="Cryptochrome/photolyase, N-terminal domain"/>
    <property type="match status" value="1"/>
</dbReference>
<dbReference type="Proteomes" id="UP000824189">
    <property type="component" value="Unassembled WGS sequence"/>
</dbReference>
<comment type="caution">
    <text evidence="8">The sequence shown here is derived from an EMBL/GenBank/DDBJ whole genome shotgun (WGS) entry which is preliminary data.</text>
</comment>
<dbReference type="GO" id="GO:0009416">
    <property type="term" value="P:response to light stimulus"/>
    <property type="evidence" value="ECO:0007669"/>
    <property type="project" value="TreeGrafter"/>
</dbReference>
<evidence type="ECO:0000259" key="7">
    <source>
        <dbReference type="PROSITE" id="PS51645"/>
    </source>
</evidence>
<name>A0A9D1RYI6_9CORY</name>
<evidence type="ECO:0000313" key="8">
    <source>
        <dbReference type="EMBL" id="HIW95051.1"/>
    </source>
</evidence>